<dbReference type="Proteomes" id="UP000053201">
    <property type="component" value="Unassembled WGS sequence"/>
</dbReference>
<evidence type="ECO:0000256" key="1">
    <source>
        <dbReference type="ARBA" id="ARBA00022737"/>
    </source>
</evidence>
<dbReference type="InterPro" id="IPR011990">
    <property type="entry name" value="TPR-like_helical_dom_sf"/>
</dbReference>
<dbReference type="VEuPathDB" id="FungiDB:SPPG_03303"/>
<keyword evidence="1" id="KW-0677">Repeat</keyword>
<dbReference type="InterPro" id="IPR039856">
    <property type="entry name" value="EMC2-like"/>
</dbReference>
<proteinExistence type="inferred from homology"/>
<evidence type="ECO:0000256" key="3">
    <source>
        <dbReference type="PROSITE-ProRule" id="PRU00339"/>
    </source>
</evidence>
<protein>
    <recommendedName>
        <fullName evidence="4">ER membrane protein complex subunit 2</fullName>
    </recommendedName>
</protein>
<keyword evidence="4" id="KW-0256">Endoplasmic reticulum</keyword>
<feature type="region of interest" description="Disordered" evidence="5">
    <location>
        <begin position="250"/>
        <end position="274"/>
    </location>
</feature>
<dbReference type="STRING" id="645134.A0A0L0HKT1"/>
<dbReference type="OMA" id="VARRAWF"/>
<dbReference type="PANTHER" id="PTHR12760">
    <property type="entry name" value="TETRATRICOPEPTIDE REPEAT PROTEIN"/>
    <property type="match status" value="1"/>
</dbReference>
<dbReference type="GeneID" id="27686832"/>
<keyword evidence="2 3" id="KW-0802">TPR repeat</keyword>
<dbReference type="AlphaFoldDB" id="A0A0L0HKT1"/>
<name>A0A0L0HKT1_SPIPD</name>
<feature type="repeat" description="TPR" evidence="3">
    <location>
        <begin position="97"/>
        <end position="130"/>
    </location>
</feature>
<organism evidence="7 8">
    <name type="scientific">Spizellomyces punctatus (strain DAOM BR117)</name>
    <dbReference type="NCBI Taxonomy" id="645134"/>
    <lineage>
        <taxon>Eukaryota</taxon>
        <taxon>Fungi</taxon>
        <taxon>Fungi incertae sedis</taxon>
        <taxon>Chytridiomycota</taxon>
        <taxon>Chytridiomycota incertae sedis</taxon>
        <taxon>Chytridiomycetes</taxon>
        <taxon>Spizellomycetales</taxon>
        <taxon>Spizellomycetaceae</taxon>
        <taxon>Spizellomyces</taxon>
    </lineage>
</organism>
<comment type="function">
    <text evidence="4">Part of the endoplasmic reticulum membrane protein complex (EMC) that enables the energy-independent insertion into endoplasmic reticulum membranes of newly synthesized membrane proteins.</text>
</comment>
<dbReference type="InterPro" id="IPR019734">
    <property type="entry name" value="TPR_rpt"/>
</dbReference>
<keyword evidence="8" id="KW-1185">Reference proteome</keyword>
<evidence type="ECO:0000259" key="6">
    <source>
        <dbReference type="Pfam" id="PF22890"/>
    </source>
</evidence>
<dbReference type="InterPro" id="IPR055217">
    <property type="entry name" value="TPR_EMC2"/>
</dbReference>
<evidence type="ECO:0000256" key="5">
    <source>
        <dbReference type="SAM" id="MobiDB-lite"/>
    </source>
</evidence>
<evidence type="ECO:0000313" key="8">
    <source>
        <dbReference type="Proteomes" id="UP000053201"/>
    </source>
</evidence>
<dbReference type="eggNOG" id="KOG3060">
    <property type="taxonomic scope" value="Eukaryota"/>
</dbReference>
<dbReference type="GO" id="GO:0072546">
    <property type="term" value="C:EMC complex"/>
    <property type="evidence" value="ECO:0007669"/>
    <property type="project" value="UniProtKB-UniRule"/>
</dbReference>
<accession>A0A0L0HKT1</accession>
<dbReference type="FunCoup" id="A0A0L0HKT1">
    <property type="interactions" value="224"/>
</dbReference>
<dbReference type="PROSITE" id="PS50005">
    <property type="entry name" value="TPR"/>
    <property type="match status" value="2"/>
</dbReference>
<evidence type="ECO:0000256" key="2">
    <source>
        <dbReference type="ARBA" id="ARBA00022803"/>
    </source>
</evidence>
<dbReference type="RefSeq" id="XP_016609544.1">
    <property type="nucleotide sequence ID" value="XM_016751578.1"/>
</dbReference>
<comment type="similarity">
    <text evidence="4">Belongs to the EMC2 family.</text>
</comment>
<reference evidence="7 8" key="1">
    <citation type="submission" date="2009-08" db="EMBL/GenBank/DDBJ databases">
        <title>The Genome Sequence of Spizellomyces punctatus strain DAOM BR117.</title>
        <authorList>
            <consortium name="The Broad Institute Genome Sequencing Platform"/>
            <person name="Russ C."/>
            <person name="Cuomo C."/>
            <person name="Shea T."/>
            <person name="Young S.K."/>
            <person name="Zeng Q."/>
            <person name="Koehrsen M."/>
            <person name="Haas B."/>
            <person name="Borodovsky M."/>
            <person name="Guigo R."/>
            <person name="Alvarado L."/>
            <person name="Berlin A."/>
            <person name="Bochicchio J."/>
            <person name="Borenstein D."/>
            <person name="Chapman S."/>
            <person name="Chen Z."/>
            <person name="Engels R."/>
            <person name="Freedman E."/>
            <person name="Gellesch M."/>
            <person name="Goldberg J."/>
            <person name="Griggs A."/>
            <person name="Gujja S."/>
            <person name="Heiman D."/>
            <person name="Hepburn T."/>
            <person name="Howarth C."/>
            <person name="Jen D."/>
            <person name="Larson L."/>
            <person name="Lewis B."/>
            <person name="Mehta T."/>
            <person name="Park D."/>
            <person name="Pearson M."/>
            <person name="Roberts A."/>
            <person name="Saif S."/>
            <person name="Shenoy N."/>
            <person name="Sisk P."/>
            <person name="Stolte C."/>
            <person name="Sykes S."/>
            <person name="Thomson T."/>
            <person name="Walk T."/>
            <person name="White J."/>
            <person name="Yandava C."/>
            <person name="Burger G."/>
            <person name="Gray M.W."/>
            <person name="Holland P.W.H."/>
            <person name="King N."/>
            <person name="Lang F.B.F."/>
            <person name="Roger A.J."/>
            <person name="Ruiz-Trillo I."/>
            <person name="Lander E."/>
            <person name="Nusbaum C."/>
        </authorList>
    </citation>
    <scope>NUCLEOTIDE SEQUENCE [LARGE SCALE GENOMIC DNA]</scope>
    <source>
        <strain evidence="7 8">DAOM BR117</strain>
    </source>
</reference>
<evidence type="ECO:0000256" key="4">
    <source>
        <dbReference type="RuleBase" id="RU367091"/>
    </source>
</evidence>
<feature type="repeat" description="TPR" evidence="3">
    <location>
        <begin position="165"/>
        <end position="198"/>
    </location>
</feature>
<comment type="subunit">
    <text evidence="4">Component of the ER membrane protein complex (EMC).</text>
</comment>
<dbReference type="EMBL" id="KQ257454">
    <property type="protein sequence ID" value="KND01505.1"/>
    <property type="molecule type" value="Genomic_DNA"/>
</dbReference>
<dbReference type="Gene3D" id="1.25.40.10">
    <property type="entry name" value="Tetratricopeptide repeat domain"/>
    <property type="match status" value="1"/>
</dbReference>
<gene>
    <name evidence="7" type="ORF">SPPG_03303</name>
</gene>
<comment type="subcellular location">
    <subcellularLocation>
        <location evidence="4">Endoplasmic reticulum membrane</location>
        <topology evidence="4">Peripheral membrane protein</topology>
        <orientation evidence="4">Cytoplasmic side</orientation>
    </subcellularLocation>
</comment>
<keyword evidence="4" id="KW-0472">Membrane</keyword>
<sequence>MAPPNFNVTNARQKLATLRTGTADPVSVGAEDLPPHYDPAEVLSHGSHLLKTASFGDIERFAVLEQVFVAALDTGNIDIAKTHLATIEKRFPFKSSVRVQRLYGLLKEAEGDFDKAIEIYQTALEQDEINVLTHKRLVAVLSSQGKRTEAIERLVTYVDAFMQDVEAWAELASLYIGESMYQQAAFCFEELLLLRPQNHLYHIRYADLLYTLGKLDLAVKYYCSGLELCKDNLRALYGLRLASSALLDQRSKQRPSGKGSKGTSSVVSDNKNQDVEPVEEGTLVALQKLSGDRLSALYEKQGKEGATLALVAKGWLQCQE</sequence>
<dbReference type="SMART" id="SM00028">
    <property type="entry name" value="TPR"/>
    <property type="match status" value="3"/>
</dbReference>
<dbReference type="OrthoDB" id="124397at2759"/>
<feature type="domain" description="EMC2 TPR-like" evidence="6">
    <location>
        <begin position="100"/>
        <end position="208"/>
    </location>
</feature>
<feature type="compositionally biased region" description="Low complexity" evidence="5">
    <location>
        <begin position="256"/>
        <end position="268"/>
    </location>
</feature>
<dbReference type="SUPFAM" id="SSF48452">
    <property type="entry name" value="TPR-like"/>
    <property type="match status" value="1"/>
</dbReference>
<evidence type="ECO:0000313" key="7">
    <source>
        <dbReference type="EMBL" id="KND01505.1"/>
    </source>
</evidence>
<dbReference type="Pfam" id="PF22890">
    <property type="entry name" value="TPR_EMC2"/>
    <property type="match status" value="1"/>
</dbReference>
<dbReference type="InParanoid" id="A0A0L0HKT1"/>